<name>A0A5E4WLY1_9BURK</name>
<keyword evidence="1" id="KW-0732">Signal</keyword>
<feature type="domain" description="Transglycosylase SLT" evidence="2">
    <location>
        <begin position="46"/>
        <end position="152"/>
    </location>
</feature>
<evidence type="ECO:0000313" key="3">
    <source>
        <dbReference type="EMBL" id="VVE24594.1"/>
    </source>
</evidence>
<dbReference type="Pfam" id="PF01464">
    <property type="entry name" value="SLT"/>
    <property type="match status" value="1"/>
</dbReference>
<dbReference type="OrthoDB" id="9808681at2"/>
<reference evidence="3 4" key="1">
    <citation type="submission" date="2019-08" db="EMBL/GenBank/DDBJ databases">
        <authorList>
            <person name="Peeters C."/>
        </authorList>
    </citation>
    <scope>NUCLEOTIDE SEQUENCE [LARGE SCALE GENOMIC DNA]</scope>
    <source>
        <strain evidence="3 4">LMG 31108</strain>
    </source>
</reference>
<dbReference type="Proteomes" id="UP000406256">
    <property type="component" value="Unassembled WGS sequence"/>
</dbReference>
<dbReference type="Gene3D" id="1.10.530.10">
    <property type="match status" value="1"/>
</dbReference>
<dbReference type="InterPro" id="IPR008258">
    <property type="entry name" value="Transglycosylase_SLT_dom_1"/>
</dbReference>
<sequence>MRPSHSVDIDQPARRFVLRRSCSRALAFAGIALAALATSQPSFADCFDDAATYHHVNADVLRAIAWEESNNRPDARRTNTNGSVDYGLMQINSVHLGTLARFGIGTDDLMVPCKSVYIAAWHLQRQMAKYGNTWAAIGAYHSATPALRDAYAARIAAKLNAIRDARENRR</sequence>
<dbReference type="CDD" id="cd13400">
    <property type="entry name" value="LT_IagB-like"/>
    <property type="match status" value="1"/>
</dbReference>
<proteinExistence type="predicted"/>
<feature type="signal peptide" evidence="1">
    <location>
        <begin position="1"/>
        <end position="44"/>
    </location>
</feature>
<protein>
    <submittedName>
        <fullName evidence="3">BapC protein</fullName>
    </submittedName>
</protein>
<accession>A0A5E4WLY1</accession>
<dbReference type="SUPFAM" id="SSF53955">
    <property type="entry name" value="Lysozyme-like"/>
    <property type="match status" value="1"/>
</dbReference>
<dbReference type="EMBL" id="CABPSB010000012">
    <property type="protein sequence ID" value="VVE24594.1"/>
    <property type="molecule type" value="Genomic_DNA"/>
</dbReference>
<gene>
    <name evidence="3" type="ORF">PAN31108_03309</name>
</gene>
<dbReference type="RefSeq" id="WP_150669907.1">
    <property type="nucleotide sequence ID" value="NZ_CABPSB010000012.1"/>
</dbReference>
<keyword evidence="4" id="KW-1185">Reference proteome</keyword>
<feature type="chain" id="PRO_5022813947" evidence="1">
    <location>
        <begin position="45"/>
        <end position="170"/>
    </location>
</feature>
<evidence type="ECO:0000256" key="1">
    <source>
        <dbReference type="SAM" id="SignalP"/>
    </source>
</evidence>
<dbReference type="AlphaFoldDB" id="A0A5E4WLY1"/>
<evidence type="ECO:0000259" key="2">
    <source>
        <dbReference type="Pfam" id="PF01464"/>
    </source>
</evidence>
<evidence type="ECO:0000313" key="4">
    <source>
        <dbReference type="Proteomes" id="UP000406256"/>
    </source>
</evidence>
<dbReference type="InterPro" id="IPR023346">
    <property type="entry name" value="Lysozyme-like_dom_sf"/>
</dbReference>
<organism evidence="3 4">
    <name type="scientific">Pandoraea anhela</name>
    <dbReference type="NCBI Taxonomy" id="2508295"/>
    <lineage>
        <taxon>Bacteria</taxon>
        <taxon>Pseudomonadati</taxon>
        <taxon>Pseudomonadota</taxon>
        <taxon>Betaproteobacteria</taxon>
        <taxon>Burkholderiales</taxon>
        <taxon>Burkholderiaceae</taxon>
        <taxon>Pandoraea</taxon>
    </lineage>
</organism>